<name>A0AAW0R0E4_9PEZI</name>
<organism evidence="3 4">
    <name type="scientific">Apiospora kogelbergensis</name>
    <dbReference type="NCBI Taxonomy" id="1337665"/>
    <lineage>
        <taxon>Eukaryota</taxon>
        <taxon>Fungi</taxon>
        <taxon>Dikarya</taxon>
        <taxon>Ascomycota</taxon>
        <taxon>Pezizomycotina</taxon>
        <taxon>Sordariomycetes</taxon>
        <taxon>Xylariomycetidae</taxon>
        <taxon>Amphisphaeriales</taxon>
        <taxon>Apiosporaceae</taxon>
        <taxon>Apiospora</taxon>
    </lineage>
</organism>
<evidence type="ECO:0000259" key="2">
    <source>
        <dbReference type="Pfam" id="PF14420"/>
    </source>
</evidence>
<dbReference type="Proteomes" id="UP001392437">
    <property type="component" value="Unassembled WGS sequence"/>
</dbReference>
<dbReference type="InterPro" id="IPR025676">
    <property type="entry name" value="Clr5_dom"/>
</dbReference>
<dbReference type="PANTHER" id="PTHR38788">
    <property type="entry name" value="CLR5 DOMAIN-CONTAINING PROTEIN"/>
    <property type="match status" value="1"/>
</dbReference>
<dbReference type="AlphaFoldDB" id="A0AAW0R0E4"/>
<feature type="compositionally biased region" description="Basic residues" evidence="1">
    <location>
        <begin position="90"/>
        <end position="99"/>
    </location>
</feature>
<comment type="caution">
    <text evidence="3">The sequence shown here is derived from an EMBL/GenBank/DDBJ whole genome shotgun (WGS) entry which is preliminary data.</text>
</comment>
<evidence type="ECO:0000313" key="3">
    <source>
        <dbReference type="EMBL" id="KAK8120668.1"/>
    </source>
</evidence>
<dbReference type="Pfam" id="PF14420">
    <property type="entry name" value="Clr5"/>
    <property type="match status" value="1"/>
</dbReference>
<gene>
    <name evidence="3" type="ORF">PG999_004788</name>
</gene>
<evidence type="ECO:0000313" key="4">
    <source>
        <dbReference type="Proteomes" id="UP001392437"/>
    </source>
</evidence>
<evidence type="ECO:0000256" key="1">
    <source>
        <dbReference type="SAM" id="MobiDB-lite"/>
    </source>
</evidence>
<feature type="region of interest" description="Disordered" evidence="1">
    <location>
        <begin position="85"/>
        <end position="107"/>
    </location>
</feature>
<keyword evidence="4" id="KW-1185">Reference proteome</keyword>
<sequence>MAGRGPRGQWASQADWDRHRPLIAQLYIEQGKPLKEVVDILERDHGFKATAKMYKLSSSLQFNQKFYRDRFKQWSLYKYNSLGPSESAHKRSLAQRRGRSTLVEEKGEPMLLKTDRSSISGSSVSGSSTSEFPEDAIAIKVEPTTDLPVFFTKNSGQGFGNIAAYPYPRLHSSPDSPTLTEVFLRLSNQFMVSNAELQVSYTAERTTTWWSKVESAARLLDSQCYQEGLRILGNCFDDLVVLLQNPEPAIIPAIYMCFLRLPPELKRQFIAYVAKLAAIKLPRGHPLILMWNKFRESETGDLERNAYHAVKTHFDLMEDSPYKSKTDGIMLAGRTYDMFDFIRDKDHNLYTDTEEIITKAHRIMQFLERQGCMDRVVITRLTLGYLHWRHKRYDEARACANEILQWRQTLPPEEQALWKNFHPLRLMYLIELDVGTWEDYKKFSHEYIQLCYKGLGPEHHRTRTALLEVQRSYRERGLDEEAEALPGIFLRELEPKPDY</sequence>
<dbReference type="InterPro" id="IPR011990">
    <property type="entry name" value="TPR-like_helical_dom_sf"/>
</dbReference>
<proteinExistence type="predicted"/>
<protein>
    <recommendedName>
        <fullName evidence="2">Clr5 domain-containing protein</fullName>
    </recommendedName>
</protein>
<accession>A0AAW0R0E4</accession>
<dbReference type="PANTHER" id="PTHR38788:SF3">
    <property type="entry name" value="CLR5 DOMAIN-CONTAINING PROTEIN"/>
    <property type="match status" value="1"/>
</dbReference>
<dbReference type="EMBL" id="JAQQWP010000004">
    <property type="protein sequence ID" value="KAK8120668.1"/>
    <property type="molecule type" value="Genomic_DNA"/>
</dbReference>
<feature type="domain" description="Clr5" evidence="2">
    <location>
        <begin position="13"/>
        <end position="77"/>
    </location>
</feature>
<reference evidence="3 4" key="1">
    <citation type="submission" date="2023-01" db="EMBL/GenBank/DDBJ databases">
        <title>Analysis of 21 Apiospora genomes using comparative genomics revels a genus with tremendous synthesis potential of carbohydrate active enzymes and secondary metabolites.</title>
        <authorList>
            <person name="Sorensen T."/>
        </authorList>
    </citation>
    <scope>NUCLEOTIDE SEQUENCE [LARGE SCALE GENOMIC DNA]</scope>
    <source>
        <strain evidence="3 4">CBS 117206</strain>
    </source>
</reference>
<dbReference type="Gene3D" id="1.25.40.10">
    <property type="entry name" value="Tetratricopeptide repeat domain"/>
    <property type="match status" value="1"/>
</dbReference>